<evidence type="ECO:0000256" key="1">
    <source>
        <dbReference type="SAM" id="Coils"/>
    </source>
</evidence>
<dbReference type="EMBL" id="CM017635">
    <property type="protein sequence ID" value="TYH33899.1"/>
    <property type="molecule type" value="Genomic_DNA"/>
</dbReference>
<reference evidence="2 3" key="1">
    <citation type="submission" date="2019-07" db="EMBL/GenBank/DDBJ databases">
        <title>WGS assembly of Gossypium tomentosum.</title>
        <authorList>
            <person name="Chen Z.J."/>
            <person name="Sreedasyam A."/>
            <person name="Ando A."/>
            <person name="Song Q."/>
            <person name="De L."/>
            <person name="Hulse-Kemp A."/>
            <person name="Ding M."/>
            <person name="Ye W."/>
            <person name="Kirkbride R."/>
            <person name="Jenkins J."/>
            <person name="Plott C."/>
            <person name="Lovell J."/>
            <person name="Lin Y.-M."/>
            <person name="Vaughn R."/>
            <person name="Liu B."/>
            <person name="Li W."/>
            <person name="Simpson S."/>
            <person name="Scheffler B."/>
            <person name="Saski C."/>
            <person name="Grover C."/>
            <person name="Hu G."/>
            <person name="Conover J."/>
            <person name="Carlson J."/>
            <person name="Shu S."/>
            <person name="Boston L."/>
            <person name="Williams M."/>
            <person name="Peterson D."/>
            <person name="Mcgee K."/>
            <person name="Jones D."/>
            <person name="Wendel J."/>
            <person name="Stelly D."/>
            <person name="Grimwood J."/>
            <person name="Schmutz J."/>
        </authorList>
    </citation>
    <scope>NUCLEOTIDE SEQUENCE [LARGE SCALE GENOMIC DNA]</scope>
    <source>
        <strain evidence="2">7179.01</strain>
    </source>
</reference>
<keyword evidence="3" id="KW-1185">Reference proteome</keyword>
<sequence length="146" mass="17272">MVLVSIRLIYIYIVTFMPRSLRAGELELDLEIEKIVKRLRKEAKYHKQVSSSSTPLLQTIEEEEEESIHSARNSEEEEVMAEQNLRQLNALNVAQQPLYFDYRDPEVPFALKSGLILLLPTFRRLENEYPHKHLKEFHIFCLSMRL</sequence>
<name>A0A5D2HVY1_GOSTO</name>
<gene>
    <name evidence="2" type="ORF">ES332_D13G090800v1</name>
</gene>
<protein>
    <submittedName>
        <fullName evidence="2">Uncharacterized protein</fullName>
    </submittedName>
</protein>
<evidence type="ECO:0000313" key="2">
    <source>
        <dbReference type="EMBL" id="TYH33899.1"/>
    </source>
</evidence>
<feature type="coiled-coil region" evidence="1">
    <location>
        <begin position="57"/>
        <end position="91"/>
    </location>
</feature>
<proteinExistence type="predicted"/>
<keyword evidence="1" id="KW-0175">Coiled coil</keyword>
<evidence type="ECO:0000313" key="3">
    <source>
        <dbReference type="Proteomes" id="UP000322667"/>
    </source>
</evidence>
<organism evidence="2 3">
    <name type="scientific">Gossypium tomentosum</name>
    <name type="common">Hawaiian cotton</name>
    <name type="synonym">Gossypium sandvicense</name>
    <dbReference type="NCBI Taxonomy" id="34277"/>
    <lineage>
        <taxon>Eukaryota</taxon>
        <taxon>Viridiplantae</taxon>
        <taxon>Streptophyta</taxon>
        <taxon>Embryophyta</taxon>
        <taxon>Tracheophyta</taxon>
        <taxon>Spermatophyta</taxon>
        <taxon>Magnoliopsida</taxon>
        <taxon>eudicotyledons</taxon>
        <taxon>Gunneridae</taxon>
        <taxon>Pentapetalae</taxon>
        <taxon>rosids</taxon>
        <taxon>malvids</taxon>
        <taxon>Malvales</taxon>
        <taxon>Malvaceae</taxon>
        <taxon>Malvoideae</taxon>
        <taxon>Gossypium</taxon>
    </lineage>
</organism>
<dbReference type="AlphaFoldDB" id="A0A5D2HVY1"/>
<dbReference type="Proteomes" id="UP000322667">
    <property type="component" value="Chromosome D13"/>
</dbReference>
<accession>A0A5D2HVY1</accession>